<gene>
    <name evidence="13" type="primary">ugd</name>
    <name evidence="13" type="ORF">ERCICUMA2628_203</name>
</gene>
<dbReference type="EC" id="1.1.1.22" evidence="3 8"/>
<dbReference type="Gene3D" id="3.40.50.720">
    <property type="entry name" value="NAD(P)-binding Rossmann-like Domain"/>
    <property type="match status" value="2"/>
</dbReference>
<feature type="binding site" evidence="10">
    <location>
        <position position="210"/>
    </location>
    <ligand>
        <name>substrate</name>
    </ligand>
</feature>
<dbReference type="SUPFAM" id="SSF52413">
    <property type="entry name" value="UDP-glucose/GDP-mannose dehydrogenase C-terminal domain"/>
    <property type="match status" value="1"/>
</dbReference>
<dbReference type="PANTHER" id="PTHR43750:SF3">
    <property type="entry name" value="UDP-GLUCOSE 6-DEHYDROGENASE TUAD"/>
    <property type="match status" value="1"/>
</dbReference>
<comment type="pathway">
    <text evidence="1">Nucleotide-sugar biosynthesis; UDP-alpha-D-glucuronate biosynthesis; UDP-alpha-D-glucuronate from UDP-alpha-D-glucose: step 1/1.</text>
</comment>
<evidence type="ECO:0000256" key="11">
    <source>
        <dbReference type="PIRSR" id="PIRSR500134-3"/>
    </source>
</evidence>
<dbReference type="GO" id="GO:0000271">
    <property type="term" value="P:polysaccharide biosynthetic process"/>
    <property type="evidence" value="ECO:0007669"/>
    <property type="project" value="InterPro"/>
</dbReference>
<dbReference type="GO" id="GO:0006065">
    <property type="term" value="P:UDP-glucuronate biosynthetic process"/>
    <property type="evidence" value="ECO:0007669"/>
    <property type="project" value="UniProtKB-UniPathway"/>
</dbReference>
<dbReference type="PANTHER" id="PTHR43750">
    <property type="entry name" value="UDP-GLUCOSE 6-DEHYDROGENASE TUAD"/>
    <property type="match status" value="1"/>
</dbReference>
<accession>A0A451D202</accession>
<evidence type="ECO:0000256" key="8">
    <source>
        <dbReference type="PIRNR" id="PIRNR000124"/>
    </source>
</evidence>
<evidence type="ECO:0000256" key="2">
    <source>
        <dbReference type="ARBA" id="ARBA00006601"/>
    </source>
</evidence>
<comment type="catalytic activity">
    <reaction evidence="7 8">
        <text>UDP-alpha-D-glucose + 2 NAD(+) + H2O = UDP-alpha-D-glucuronate + 2 NADH + 3 H(+)</text>
        <dbReference type="Rhea" id="RHEA:23596"/>
        <dbReference type="ChEBI" id="CHEBI:15377"/>
        <dbReference type="ChEBI" id="CHEBI:15378"/>
        <dbReference type="ChEBI" id="CHEBI:57540"/>
        <dbReference type="ChEBI" id="CHEBI:57945"/>
        <dbReference type="ChEBI" id="CHEBI:58052"/>
        <dbReference type="ChEBI" id="CHEBI:58885"/>
        <dbReference type="EC" id="1.1.1.22"/>
    </reaction>
</comment>
<feature type="binding site" evidence="11">
    <location>
        <position position="269"/>
    </location>
    <ligand>
        <name>NAD(+)</name>
        <dbReference type="ChEBI" id="CHEBI:57540"/>
    </ligand>
</feature>
<feature type="binding site" evidence="11">
    <location>
        <position position="334"/>
    </location>
    <ligand>
        <name>NAD(+)</name>
        <dbReference type="ChEBI" id="CHEBI:57540"/>
    </ligand>
</feature>
<evidence type="ECO:0000256" key="5">
    <source>
        <dbReference type="ARBA" id="ARBA00023002"/>
    </source>
</evidence>
<dbReference type="PIRSF" id="PIRSF000124">
    <property type="entry name" value="UDPglc_GDPman_dh"/>
    <property type="match status" value="1"/>
</dbReference>
<dbReference type="InterPro" id="IPR001732">
    <property type="entry name" value="UDP-Glc/GDP-Man_DH_N"/>
</dbReference>
<dbReference type="NCBIfam" id="TIGR03026">
    <property type="entry name" value="NDP-sugDHase"/>
    <property type="match status" value="1"/>
</dbReference>
<evidence type="ECO:0000313" key="14">
    <source>
        <dbReference type="Proteomes" id="UP000294412"/>
    </source>
</evidence>
<feature type="binding site" evidence="10">
    <location>
        <position position="263"/>
    </location>
    <ligand>
        <name>substrate</name>
    </ligand>
</feature>
<dbReference type="SUPFAM" id="SSF51735">
    <property type="entry name" value="NAD(P)-binding Rossmann-fold domains"/>
    <property type="match status" value="1"/>
</dbReference>
<feature type="binding site" evidence="10">
    <location>
        <position position="327"/>
    </location>
    <ligand>
        <name>substrate</name>
    </ligand>
</feature>
<dbReference type="Pfam" id="PF03721">
    <property type="entry name" value="UDPG_MGDP_dh_N"/>
    <property type="match status" value="1"/>
</dbReference>
<dbReference type="InterPro" id="IPR028357">
    <property type="entry name" value="UDPglc_DH_bac"/>
</dbReference>
<dbReference type="RefSeq" id="WP_157993434.1">
    <property type="nucleotide sequence ID" value="NZ_LR217703.1"/>
</dbReference>
<evidence type="ECO:0000256" key="10">
    <source>
        <dbReference type="PIRSR" id="PIRSR500134-2"/>
    </source>
</evidence>
<dbReference type="Gene3D" id="1.20.5.100">
    <property type="entry name" value="Cytochrome c1, transmembrane anchor, C-terminal"/>
    <property type="match status" value="1"/>
</dbReference>
<organism evidence="13 14">
    <name type="scientific">Candidatus Erwinia haradaeae</name>
    <dbReference type="NCBI Taxonomy" id="1922217"/>
    <lineage>
        <taxon>Bacteria</taxon>
        <taxon>Pseudomonadati</taxon>
        <taxon>Pseudomonadota</taxon>
        <taxon>Gammaproteobacteria</taxon>
        <taxon>Enterobacterales</taxon>
        <taxon>Erwiniaceae</taxon>
        <taxon>Erwinia</taxon>
    </lineage>
</organism>
<sequence length="445" mass="50297">MKVTVFGAGYVGLVHAAVLAEIGHDVLCIDTDPIKIQNLKKNIIPIFETGLQPLILKNSRLKRLQFSSNAEEGVKHGFIQFITVGTPEAKDGFVDIKNVISVSHTIAKNMQEHKIILNKSTVPVGTTEHIFHLITKILKDRNIKLRCDVVSNPEFLTEGSAVINCINPERIIIGTNNLDIINILEELYEPLNKQHNRILFMDIRSAELTKYTANCILATKISFMNEISNLAELLGADIEKVRKGISSDSRIGYPFLYPGCGYGGSCLPKDIRALIRTSEEFGYDPEILKAVVKVNYFQQRKLFTIIKRHFKENLKGKTFALWGLSFKPNTNDMRDASSKVLMEELWKSGAIIKAFDPAALNEARYIYGIRDDLKLMKTKELALQDSDGLIVCTEWKTFQSPNFTVIKSKLKTPVIFDGRNIYNPAQLKKYGFIYYSIGRKPLHKK</sequence>
<dbReference type="OrthoDB" id="9803238at2"/>
<feature type="binding site" evidence="11">
    <location>
        <position position="86"/>
    </location>
    <ligand>
        <name>NAD(+)</name>
        <dbReference type="ChEBI" id="CHEBI:57540"/>
    </ligand>
</feature>
<feature type="binding site" evidence="10">
    <location>
        <begin position="155"/>
        <end position="158"/>
    </location>
    <ligand>
        <name>substrate</name>
    </ligand>
</feature>
<dbReference type="Pfam" id="PF03720">
    <property type="entry name" value="UDPG_MGDP_dh_C"/>
    <property type="match status" value="1"/>
</dbReference>
<reference evidence="13 14" key="1">
    <citation type="submission" date="2019-02" db="EMBL/GenBank/DDBJ databases">
        <authorList>
            <person name="Manzano-Marin A."/>
            <person name="Manzano-Marin A."/>
        </authorList>
    </citation>
    <scope>NUCLEOTIDE SEQUENCE [LARGE SCALE GENOMIC DNA]</scope>
    <source>
        <strain evidence="13 14">ErCicuneomaculata</strain>
    </source>
</reference>
<dbReference type="SUPFAM" id="SSF48179">
    <property type="entry name" value="6-phosphogluconate dehydrogenase C-terminal domain-like"/>
    <property type="match status" value="1"/>
</dbReference>
<evidence type="ECO:0000313" key="13">
    <source>
        <dbReference type="EMBL" id="VFP79653.1"/>
    </source>
</evidence>
<dbReference type="GO" id="GO:0051287">
    <property type="term" value="F:NAD binding"/>
    <property type="evidence" value="ECO:0007669"/>
    <property type="project" value="InterPro"/>
</dbReference>
<feature type="binding site" evidence="11">
    <location>
        <position position="35"/>
    </location>
    <ligand>
        <name>NAD(+)</name>
        <dbReference type="ChEBI" id="CHEBI:57540"/>
    </ligand>
</feature>
<evidence type="ECO:0000259" key="12">
    <source>
        <dbReference type="SMART" id="SM00984"/>
    </source>
</evidence>
<dbReference type="InterPro" id="IPR014026">
    <property type="entry name" value="UDP-Glc/GDP-Man_DH_dimer"/>
</dbReference>
<feature type="binding site" evidence="10">
    <location>
        <begin position="255"/>
        <end position="259"/>
    </location>
    <ligand>
        <name>substrate</name>
    </ligand>
</feature>
<evidence type="ECO:0000256" key="7">
    <source>
        <dbReference type="ARBA" id="ARBA00047473"/>
    </source>
</evidence>
<dbReference type="Proteomes" id="UP000294412">
    <property type="component" value="Chromosome"/>
</dbReference>
<dbReference type="InterPro" id="IPR014027">
    <property type="entry name" value="UDP-Glc/GDP-Man_DH_C"/>
</dbReference>
<feature type="active site" description="Nucleophile" evidence="9">
    <location>
        <position position="266"/>
    </location>
</feature>
<dbReference type="InterPro" id="IPR008927">
    <property type="entry name" value="6-PGluconate_DH-like_C_sf"/>
</dbReference>
<name>A0A451D202_9GAMM</name>
<evidence type="ECO:0000256" key="9">
    <source>
        <dbReference type="PIRSR" id="PIRSR500134-1"/>
    </source>
</evidence>
<keyword evidence="5 8" id="KW-0560">Oxidoreductase</keyword>
<dbReference type="Pfam" id="PF00984">
    <property type="entry name" value="UDPG_MGDP_dh"/>
    <property type="match status" value="1"/>
</dbReference>
<evidence type="ECO:0000256" key="3">
    <source>
        <dbReference type="ARBA" id="ARBA00012954"/>
    </source>
</evidence>
<comment type="similarity">
    <text evidence="2 8">Belongs to the UDP-glucose/GDP-mannose dehydrogenase family.</text>
</comment>
<feature type="domain" description="UDP-glucose/GDP-mannose dehydrogenase C-terminal" evidence="12">
    <location>
        <begin position="320"/>
        <end position="424"/>
    </location>
</feature>
<feature type="binding site" evidence="11">
    <location>
        <position position="121"/>
    </location>
    <ligand>
        <name>NAD(+)</name>
        <dbReference type="ChEBI" id="CHEBI:57540"/>
    </ligand>
</feature>
<dbReference type="EMBL" id="LR217703">
    <property type="protein sequence ID" value="VFP79653.1"/>
    <property type="molecule type" value="Genomic_DNA"/>
</dbReference>
<dbReference type="InterPro" id="IPR017476">
    <property type="entry name" value="UDP-Glc/GDP-Man"/>
</dbReference>
<dbReference type="UniPathway" id="UPA00038">
    <property type="reaction ID" value="UER00491"/>
</dbReference>
<feature type="binding site" evidence="11">
    <location>
        <position position="30"/>
    </location>
    <ligand>
        <name>NAD(+)</name>
        <dbReference type="ChEBI" id="CHEBI:57540"/>
    </ligand>
</feature>
<feature type="binding site" evidence="11">
    <location>
        <position position="158"/>
    </location>
    <ligand>
        <name>NAD(+)</name>
        <dbReference type="ChEBI" id="CHEBI:57540"/>
    </ligand>
</feature>
<dbReference type="GO" id="GO:0003979">
    <property type="term" value="F:UDP-glucose 6-dehydrogenase activity"/>
    <property type="evidence" value="ECO:0007669"/>
    <property type="project" value="UniProtKB-EC"/>
</dbReference>
<dbReference type="InterPro" id="IPR036220">
    <property type="entry name" value="UDP-Glc/GDP-Man_DH_C_sf"/>
</dbReference>
<dbReference type="AlphaFoldDB" id="A0A451D202"/>
<evidence type="ECO:0000256" key="4">
    <source>
        <dbReference type="ARBA" id="ARBA00015132"/>
    </source>
</evidence>
<dbReference type="PIRSF" id="PIRSF500134">
    <property type="entry name" value="UDPglc_DH_bac"/>
    <property type="match status" value="1"/>
</dbReference>
<dbReference type="SMART" id="SM00984">
    <property type="entry name" value="UDPG_MGDP_dh_C"/>
    <property type="match status" value="1"/>
</dbReference>
<proteinExistence type="inferred from homology"/>
<protein>
    <recommendedName>
        <fullName evidence="4 8">UDP-glucose 6-dehydrogenase</fullName>
        <ecNumber evidence="3 8">1.1.1.22</ecNumber>
    </recommendedName>
</protein>
<dbReference type="InterPro" id="IPR036291">
    <property type="entry name" value="NAD(P)-bd_dom_sf"/>
</dbReference>
<evidence type="ECO:0000256" key="1">
    <source>
        <dbReference type="ARBA" id="ARBA00004701"/>
    </source>
</evidence>
<keyword evidence="6 8" id="KW-0520">NAD</keyword>
<evidence type="ECO:0000256" key="6">
    <source>
        <dbReference type="ARBA" id="ARBA00023027"/>
    </source>
</evidence>